<evidence type="ECO:0000313" key="3">
    <source>
        <dbReference type="EMBL" id="CAI3984151.1"/>
    </source>
</evidence>
<dbReference type="InterPro" id="IPR027328">
    <property type="entry name" value="MAPRE"/>
</dbReference>
<organism evidence="3">
    <name type="scientific">Cladocopium goreaui</name>
    <dbReference type="NCBI Taxonomy" id="2562237"/>
    <lineage>
        <taxon>Eukaryota</taxon>
        <taxon>Sar</taxon>
        <taxon>Alveolata</taxon>
        <taxon>Dinophyceae</taxon>
        <taxon>Suessiales</taxon>
        <taxon>Symbiodiniaceae</taxon>
        <taxon>Cladocopium</taxon>
    </lineage>
</organism>
<dbReference type="Gene3D" id="1.10.418.10">
    <property type="entry name" value="Calponin-like domain"/>
    <property type="match status" value="1"/>
</dbReference>
<gene>
    <name evidence="3" type="ORF">C1SCF055_LOCUS11701</name>
</gene>
<dbReference type="AlphaFoldDB" id="A0A9P1C334"/>
<dbReference type="PANTHER" id="PTHR10623">
    <property type="entry name" value="MICROTUBULE-ASSOCIATED PROTEIN RP/EB FAMILY MEMBER"/>
    <property type="match status" value="1"/>
</dbReference>
<comment type="caution">
    <text evidence="3">The sequence shown here is derived from an EMBL/GenBank/DDBJ whole genome shotgun (WGS) entry which is preliminary data.</text>
</comment>
<sequence>MLGFIGKAMIFTEQAALDPGRLQLAWLLTTRSPLLRCFQEASSGALQPFSHLALPSWVSANLAYMKDLDYLEDGKPEQAFQASGRCTAEGESDAAGDECATTRATAATRRSAFFHTWRHPKSHLGLNVAVIKKGTGNLCLRTRAMNGSGTKVELTCENPRSLLEKAQQTSADQWELIQTLLEAVWWVKGELHEVADKHHKSEAKFLEQEARIAALEQAMAALRLSQAPAPAPSPPAAAQPVPAVSAGEPPAKPVPAAAVPAAAVPAAAVPALAALVGELKGDGNASHSESQHFASCGRVPSFSAAKCNVDRSPTTYPSTAKVEEPKESSSDPLMESDPWGERDPDLDAKAEPVGSRTTNKAAIGSRPNDFSQASRTTGTSRSSEVKTKAMPVGLAQRAKAKAKAPDANLTAKLMAKVAEKSQKELTVAALAAKAQTLMGDEGASSPPPPPAKAAPVEAKSPEGETVAKAASRPPAKAPPTALINKIKESESGETSKLVANSDRSTASELKSSESPGGGSTGGNDVRGGADGVGTPGGAGPQGWDEKKGVGDVLLSLVKPPDMRFSKEFEAEEQKKHRRASLDKADESKKLQGADEVIQDMTLTWINMYFKLSVYTERQLTAGFPIIVLSMMDVIYPKKVRWHQVNWNTAYMRALNQNHAVLNKHWYEVNMNKVKDLRQEAVGHIEATLHATPREKLDFLKQVKRWFDCRVLHSNAYNPVKRRTEMEKQIRLTGRWMKFPVWMEFDKEEIQANRARRPDPKDRKSGKKEATTDFEKMPEFRRLLWFLGSSEHQTMPLGEMRVSPMATAGSTGAGRTVLRVAQQSRRRLLMGLKPDADAPDGAESLLTSAVPLPSRNASSKMQDRSAKANAPMIASLSFGVTLLGILGIGLWNRGSFRRIEDNDVESFYKFKFGQVQDMLHWKSGVMHLCKFSEETDPLE</sequence>
<keyword evidence="2" id="KW-1133">Transmembrane helix</keyword>
<reference evidence="4 5" key="2">
    <citation type="submission" date="2024-05" db="EMBL/GenBank/DDBJ databases">
        <authorList>
            <person name="Chen Y."/>
            <person name="Shah S."/>
            <person name="Dougan E. K."/>
            <person name="Thang M."/>
            <person name="Chan C."/>
        </authorList>
    </citation>
    <scope>NUCLEOTIDE SEQUENCE [LARGE SCALE GENOMIC DNA]</scope>
</reference>
<dbReference type="EMBL" id="CAMXCT030000866">
    <property type="protein sequence ID" value="CAL4771463.1"/>
    <property type="molecule type" value="Genomic_DNA"/>
</dbReference>
<feature type="region of interest" description="Disordered" evidence="1">
    <location>
        <begin position="307"/>
        <end position="391"/>
    </location>
</feature>
<feature type="region of interest" description="Disordered" evidence="1">
    <location>
        <begin position="568"/>
        <end position="589"/>
    </location>
</feature>
<name>A0A9P1C334_9DINO</name>
<evidence type="ECO:0000256" key="2">
    <source>
        <dbReference type="SAM" id="Phobius"/>
    </source>
</evidence>
<feature type="compositionally biased region" description="Polar residues" evidence="1">
    <location>
        <begin position="368"/>
        <end position="382"/>
    </location>
</feature>
<keyword evidence="5" id="KW-1185">Reference proteome</keyword>
<evidence type="ECO:0000256" key="1">
    <source>
        <dbReference type="SAM" id="MobiDB-lite"/>
    </source>
</evidence>
<feature type="region of interest" description="Disordered" evidence="1">
    <location>
        <begin position="226"/>
        <end position="254"/>
    </location>
</feature>
<dbReference type="OrthoDB" id="430775at2759"/>
<dbReference type="EMBL" id="CAMXCT010000866">
    <property type="protein sequence ID" value="CAI3984151.1"/>
    <property type="molecule type" value="Genomic_DNA"/>
</dbReference>
<feature type="region of interest" description="Disordered" evidence="1">
    <location>
        <begin position="751"/>
        <end position="771"/>
    </location>
</feature>
<dbReference type="Proteomes" id="UP001152797">
    <property type="component" value="Unassembled WGS sequence"/>
</dbReference>
<keyword evidence="2" id="KW-0812">Transmembrane</keyword>
<evidence type="ECO:0000313" key="5">
    <source>
        <dbReference type="Proteomes" id="UP001152797"/>
    </source>
</evidence>
<keyword evidence="2" id="KW-0472">Membrane</keyword>
<dbReference type="GO" id="GO:0008017">
    <property type="term" value="F:microtubule binding"/>
    <property type="evidence" value="ECO:0007669"/>
    <property type="project" value="InterPro"/>
</dbReference>
<dbReference type="InterPro" id="IPR036872">
    <property type="entry name" value="CH_dom_sf"/>
</dbReference>
<proteinExistence type="predicted"/>
<dbReference type="EMBL" id="CAMXCT020000866">
    <property type="protein sequence ID" value="CAL1137526.1"/>
    <property type="molecule type" value="Genomic_DNA"/>
</dbReference>
<feature type="compositionally biased region" description="Polar residues" evidence="1">
    <location>
        <begin position="492"/>
        <end position="509"/>
    </location>
</feature>
<feature type="non-terminal residue" evidence="3">
    <location>
        <position position="1"/>
    </location>
</feature>
<feature type="compositionally biased region" description="Basic and acidic residues" evidence="1">
    <location>
        <begin position="339"/>
        <end position="350"/>
    </location>
</feature>
<feature type="transmembrane region" description="Helical" evidence="2">
    <location>
        <begin position="869"/>
        <end position="890"/>
    </location>
</feature>
<reference evidence="3" key="1">
    <citation type="submission" date="2022-10" db="EMBL/GenBank/DDBJ databases">
        <authorList>
            <person name="Chen Y."/>
            <person name="Dougan E. K."/>
            <person name="Chan C."/>
            <person name="Rhodes N."/>
            <person name="Thang M."/>
        </authorList>
    </citation>
    <scope>NUCLEOTIDE SEQUENCE</scope>
</reference>
<feature type="region of interest" description="Disordered" evidence="1">
    <location>
        <begin position="438"/>
        <end position="546"/>
    </location>
</feature>
<accession>A0A9P1C334</accession>
<protein>
    <submittedName>
        <fullName evidence="3">Uncharacterized protein</fullName>
    </submittedName>
</protein>
<evidence type="ECO:0000313" key="4">
    <source>
        <dbReference type="EMBL" id="CAL4771463.1"/>
    </source>
</evidence>
<feature type="compositionally biased region" description="Low complexity" evidence="1">
    <location>
        <begin position="467"/>
        <end position="481"/>
    </location>
</feature>
<feature type="compositionally biased region" description="Gly residues" evidence="1">
    <location>
        <begin position="515"/>
        <end position="540"/>
    </location>
</feature>